<reference evidence="8" key="1">
    <citation type="submission" date="2025-08" db="UniProtKB">
        <authorList>
            <consortium name="Ensembl"/>
        </authorList>
    </citation>
    <scope>IDENTIFICATION</scope>
</reference>
<feature type="domain" description="Ig-like" evidence="7">
    <location>
        <begin position="123"/>
        <end position="168"/>
    </location>
</feature>
<dbReference type="GO" id="GO:0007157">
    <property type="term" value="P:heterophilic cell-cell adhesion via plasma membrane cell adhesion molecules"/>
    <property type="evidence" value="ECO:0007669"/>
    <property type="project" value="TreeGrafter"/>
</dbReference>
<proteinExistence type="predicted"/>
<evidence type="ECO:0000256" key="1">
    <source>
        <dbReference type="ARBA" id="ARBA00004370"/>
    </source>
</evidence>
<dbReference type="InterPro" id="IPR051427">
    <property type="entry name" value="Nectin/Nectin-like"/>
</dbReference>
<sequence length="168" mass="17966">QAVVTWRCLYPHSDVTGATLRCPPDVTGVPLCEQEQVVQVTWLKRGGAGAVPAEVAVLNPQHGEHVQEPFVGRVLRHGHGDLGDGAIVLRNAVQGDEGDYECHLITFPMGNFEGRLTLRVLVPPLPILNPGPPLEEGQGRTLAASCTAEGSPVPSVRWETEVRGTNAT</sequence>
<dbReference type="InterPro" id="IPR013783">
    <property type="entry name" value="Ig-like_fold"/>
</dbReference>
<evidence type="ECO:0000256" key="3">
    <source>
        <dbReference type="ARBA" id="ARBA00022737"/>
    </source>
</evidence>
<dbReference type="GO" id="GO:0007156">
    <property type="term" value="P:homophilic cell adhesion via plasma membrane adhesion molecules"/>
    <property type="evidence" value="ECO:0007669"/>
    <property type="project" value="TreeGrafter"/>
</dbReference>
<evidence type="ECO:0000313" key="9">
    <source>
        <dbReference type="Proteomes" id="UP000694408"/>
    </source>
</evidence>
<name>A0A8C5JEF1_JUNHY</name>
<organism evidence="8 9">
    <name type="scientific">Junco hyemalis</name>
    <name type="common">Dark-eyed junco</name>
    <dbReference type="NCBI Taxonomy" id="40217"/>
    <lineage>
        <taxon>Eukaryota</taxon>
        <taxon>Metazoa</taxon>
        <taxon>Chordata</taxon>
        <taxon>Craniata</taxon>
        <taxon>Vertebrata</taxon>
        <taxon>Euteleostomi</taxon>
        <taxon>Archelosauria</taxon>
        <taxon>Archosauria</taxon>
        <taxon>Dinosauria</taxon>
        <taxon>Saurischia</taxon>
        <taxon>Theropoda</taxon>
        <taxon>Coelurosauria</taxon>
        <taxon>Aves</taxon>
        <taxon>Neognathae</taxon>
        <taxon>Neoaves</taxon>
        <taxon>Telluraves</taxon>
        <taxon>Australaves</taxon>
        <taxon>Passeriformes</taxon>
        <taxon>Passerellidae</taxon>
        <taxon>Junco</taxon>
    </lineage>
</organism>
<dbReference type="PROSITE" id="PS50835">
    <property type="entry name" value="IG_LIKE"/>
    <property type="match status" value="2"/>
</dbReference>
<dbReference type="GO" id="GO:0005912">
    <property type="term" value="C:adherens junction"/>
    <property type="evidence" value="ECO:0007669"/>
    <property type="project" value="TreeGrafter"/>
</dbReference>
<dbReference type="PANTHER" id="PTHR23277:SF11">
    <property type="entry name" value="NECTIN-4"/>
    <property type="match status" value="1"/>
</dbReference>
<evidence type="ECO:0000256" key="6">
    <source>
        <dbReference type="ARBA" id="ARBA00023180"/>
    </source>
</evidence>
<dbReference type="Gene3D" id="2.60.40.10">
    <property type="entry name" value="Immunoglobulins"/>
    <property type="match status" value="2"/>
</dbReference>
<feature type="domain" description="Ig-like" evidence="7">
    <location>
        <begin position="1"/>
        <end position="102"/>
    </location>
</feature>
<keyword evidence="3" id="KW-0677">Repeat</keyword>
<evidence type="ECO:0000256" key="4">
    <source>
        <dbReference type="ARBA" id="ARBA00023136"/>
    </source>
</evidence>
<keyword evidence="2" id="KW-0732">Signal</keyword>
<evidence type="ECO:0000259" key="7">
    <source>
        <dbReference type="PROSITE" id="PS50835"/>
    </source>
</evidence>
<keyword evidence="6" id="KW-0325">Glycoprotein</keyword>
<dbReference type="Ensembl" id="ENSJHYT00000020846.1">
    <property type="protein sequence ID" value="ENSJHYP00000017256.1"/>
    <property type="gene ID" value="ENSJHYG00000013201.1"/>
</dbReference>
<dbReference type="Proteomes" id="UP000694408">
    <property type="component" value="Unplaced"/>
</dbReference>
<dbReference type="Pfam" id="PF07686">
    <property type="entry name" value="V-set"/>
    <property type="match status" value="1"/>
</dbReference>
<accession>A0A8C5JEF1</accession>
<evidence type="ECO:0000256" key="2">
    <source>
        <dbReference type="ARBA" id="ARBA00022729"/>
    </source>
</evidence>
<dbReference type="InterPro" id="IPR036179">
    <property type="entry name" value="Ig-like_dom_sf"/>
</dbReference>
<dbReference type="InterPro" id="IPR007110">
    <property type="entry name" value="Ig-like_dom"/>
</dbReference>
<protein>
    <recommendedName>
        <fullName evidence="7">Ig-like domain-containing protein</fullName>
    </recommendedName>
</protein>
<keyword evidence="5" id="KW-1015">Disulfide bond</keyword>
<keyword evidence="4" id="KW-0472">Membrane</keyword>
<evidence type="ECO:0000313" key="8">
    <source>
        <dbReference type="Ensembl" id="ENSJHYP00000017256.1"/>
    </source>
</evidence>
<dbReference type="InterPro" id="IPR013106">
    <property type="entry name" value="Ig_V-set"/>
</dbReference>
<evidence type="ECO:0000256" key="5">
    <source>
        <dbReference type="ARBA" id="ARBA00023157"/>
    </source>
</evidence>
<keyword evidence="9" id="KW-1185">Reference proteome</keyword>
<dbReference type="PANTHER" id="PTHR23277">
    <property type="entry name" value="NECTIN-RELATED"/>
    <property type="match status" value="1"/>
</dbReference>
<dbReference type="SUPFAM" id="SSF48726">
    <property type="entry name" value="Immunoglobulin"/>
    <property type="match status" value="1"/>
</dbReference>
<dbReference type="GO" id="GO:0016020">
    <property type="term" value="C:membrane"/>
    <property type="evidence" value="ECO:0007669"/>
    <property type="project" value="UniProtKB-SubCell"/>
</dbReference>
<reference evidence="8" key="2">
    <citation type="submission" date="2025-09" db="UniProtKB">
        <authorList>
            <consortium name="Ensembl"/>
        </authorList>
    </citation>
    <scope>IDENTIFICATION</scope>
</reference>
<dbReference type="AlphaFoldDB" id="A0A8C5JEF1"/>
<comment type="subcellular location">
    <subcellularLocation>
        <location evidence="1">Membrane</location>
    </subcellularLocation>
</comment>